<evidence type="ECO:0000256" key="1">
    <source>
        <dbReference type="SAM" id="SignalP"/>
    </source>
</evidence>
<keyword evidence="1" id="KW-0732">Signal</keyword>
<name>A0A9Q2BZJ9_RALPI</name>
<dbReference type="InterPro" id="IPR009739">
    <property type="entry name" value="LprI-like_N"/>
</dbReference>
<evidence type="ECO:0000313" key="3">
    <source>
        <dbReference type="EMBL" id="MBX3890346.1"/>
    </source>
</evidence>
<feature type="domain" description="Lysozyme inhibitor LprI-like N-terminal" evidence="2">
    <location>
        <begin position="29"/>
        <end position="95"/>
    </location>
</feature>
<dbReference type="Gene3D" id="1.20.1270.180">
    <property type="match status" value="1"/>
</dbReference>
<dbReference type="InterPro" id="IPR052755">
    <property type="entry name" value="Lysozyme_Inhibitor_LprI"/>
</dbReference>
<dbReference type="PANTHER" id="PTHR37549">
    <property type="entry name" value="LIPOPROTEIN LPRI"/>
    <property type="match status" value="1"/>
</dbReference>
<dbReference type="RefSeq" id="WP_116576094.1">
    <property type="nucleotide sequence ID" value="NZ_JACBXL010000011.1"/>
</dbReference>
<evidence type="ECO:0000259" key="2">
    <source>
        <dbReference type="Pfam" id="PF07007"/>
    </source>
</evidence>
<sequence>MIIRHLILAALVVSPLAHATSFDCKKALTFVEKTICASPLLGKLDDALKENYDAMLATDLGDGGASLKKEQRAWIGQRNKCTTEQCLVDLYRKRVDDVCEAPVVTGMHASCVQSADIKAGPATPAAQGGSQPVTVQAKDNPVIESWMKSCTPFAAPADLDGQIRAGNVAFRGIKVAAVDTADGGASSVVSVRLDVPVADFKAKNPDLAKTIKFPKNKTCPAGIQRSLTSAKGATIECNCVTGGD</sequence>
<feature type="signal peptide" evidence="1">
    <location>
        <begin position="1"/>
        <end position="19"/>
    </location>
</feature>
<dbReference type="PANTHER" id="PTHR37549:SF1">
    <property type="entry name" value="LIPOPROTEIN LPRI"/>
    <property type="match status" value="1"/>
</dbReference>
<evidence type="ECO:0000313" key="4">
    <source>
        <dbReference type="Proteomes" id="UP001199322"/>
    </source>
</evidence>
<reference evidence="3" key="1">
    <citation type="submission" date="2018-06" db="EMBL/GenBank/DDBJ databases">
        <authorList>
            <person name="O'Rourke A."/>
        </authorList>
    </citation>
    <scope>NUCLEOTIDE SEQUENCE</scope>
    <source>
        <strain evidence="3">132550021-3</strain>
    </source>
</reference>
<dbReference type="AlphaFoldDB" id="A0A9Q2BZJ9"/>
<dbReference type="Proteomes" id="UP001199322">
    <property type="component" value="Unassembled WGS sequence"/>
</dbReference>
<feature type="chain" id="PRO_5044465200" evidence="1">
    <location>
        <begin position="20"/>
        <end position="244"/>
    </location>
</feature>
<dbReference type="EMBL" id="QGBI01000008">
    <property type="protein sequence ID" value="MBX3890346.1"/>
    <property type="molecule type" value="Genomic_DNA"/>
</dbReference>
<organism evidence="3 4">
    <name type="scientific">Ralstonia pickettii</name>
    <name type="common">Burkholderia pickettii</name>
    <dbReference type="NCBI Taxonomy" id="329"/>
    <lineage>
        <taxon>Bacteria</taxon>
        <taxon>Pseudomonadati</taxon>
        <taxon>Pseudomonadota</taxon>
        <taxon>Betaproteobacteria</taxon>
        <taxon>Burkholderiales</taxon>
        <taxon>Burkholderiaceae</taxon>
        <taxon>Ralstonia</taxon>
    </lineage>
</organism>
<accession>A0A9Q2BZJ9</accession>
<protein>
    <submittedName>
        <fullName evidence="3">DUF1311 domain-containing protein</fullName>
    </submittedName>
</protein>
<gene>
    <name evidence="3" type="ORF">DEE74_10775</name>
</gene>
<dbReference type="GO" id="GO:0005576">
    <property type="term" value="C:extracellular region"/>
    <property type="evidence" value="ECO:0007669"/>
    <property type="project" value="TreeGrafter"/>
</dbReference>
<comment type="caution">
    <text evidence="3">The sequence shown here is derived from an EMBL/GenBank/DDBJ whole genome shotgun (WGS) entry which is preliminary data.</text>
</comment>
<dbReference type="Pfam" id="PF07007">
    <property type="entry name" value="LprI"/>
    <property type="match status" value="1"/>
</dbReference>
<proteinExistence type="predicted"/>